<dbReference type="Proteomes" id="UP000254076">
    <property type="component" value="Unassembled WGS sequence"/>
</dbReference>
<dbReference type="Proteomes" id="UP000035346">
    <property type="component" value="Unassembled WGS sequence"/>
</dbReference>
<dbReference type="Proteomes" id="UP000250200">
    <property type="component" value="Unassembled WGS sequence"/>
</dbReference>
<evidence type="ECO:0000313" key="17">
    <source>
        <dbReference type="Proteomes" id="UP000255140"/>
    </source>
</evidence>
<dbReference type="EMBL" id="LCVB01000030">
    <property type="protein sequence ID" value="KLJ28876.1"/>
    <property type="molecule type" value="Genomic_DNA"/>
</dbReference>
<comment type="similarity">
    <text evidence="1">Belongs to the aldo/keto reductase family.</text>
</comment>
<name>A0A076ZAJ8_STRAG</name>
<keyword evidence="2" id="KW-0521">NADP</keyword>
<feature type="site" description="Lowers pKa of active site Tyr" evidence="6">
    <location>
        <position position="74"/>
    </location>
</feature>
<protein>
    <submittedName>
        <fullName evidence="8">2,5-diketo-D-gluconic acid reductase</fullName>
    </submittedName>
    <submittedName>
        <fullName evidence="10">Oxidoreductase of aldo/keto reductase family,subgroup 1</fullName>
        <ecNumber evidence="10">1.1.1.-</ecNumber>
    </submittedName>
</protein>
<evidence type="ECO:0000256" key="6">
    <source>
        <dbReference type="PIRSR" id="PIRSR000097-3"/>
    </source>
</evidence>
<gene>
    <name evidence="10" type="primary">yvgN_2</name>
    <name evidence="12" type="synonym">yvgN_1</name>
    <name evidence="10" type="ORF">NCTC8181_01843</name>
    <name evidence="11" type="ORF">NCTC8185_01687</name>
    <name evidence="12" type="ORF">NCTC9828_01041</name>
    <name evidence="9" type="ORF">WA04_09220</name>
    <name evidence="8" type="ORF">WA45_06910</name>
</gene>
<dbReference type="PIRSF" id="PIRSF000097">
    <property type="entry name" value="AKR"/>
    <property type="match status" value="1"/>
</dbReference>
<dbReference type="CDD" id="cd19071">
    <property type="entry name" value="AKR_AKR1-5-like"/>
    <property type="match status" value="1"/>
</dbReference>
<evidence type="ECO:0000256" key="2">
    <source>
        <dbReference type="ARBA" id="ARBA00022857"/>
    </source>
</evidence>
<evidence type="ECO:0000313" key="15">
    <source>
        <dbReference type="Proteomes" id="UP000250200"/>
    </source>
</evidence>
<evidence type="ECO:0000313" key="16">
    <source>
        <dbReference type="Proteomes" id="UP000254076"/>
    </source>
</evidence>
<accession>A0A076ZAJ8</accession>
<dbReference type="EMBL" id="UHEQ01000004">
    <property type="protein sequence ID" value="SUN14404.1"/>
    <property type="molecule type" value="Genomic_DNA"/>
</dbReference>
<proteinExistence type="inferred from homology"/>
<dbReference type="PROSITE" id="PS00062">
    <property type="entry name" value="ALDOKETO_REDUCTASE_2"/>
    <property type="match status" value="1"/>
</dbReference>
<dbReference type="GO" id="GO:0016616">
    <property type="term" value="F:oxidoreductase activity, acting on the CH-OH group of donors, NAD or NADP as acceptor"/>
    <property type="evidence" value="ECO:0007669"/>
    <property type="project" value="UniProtKB-ARBA"/>
</dbReference>
<dbReference type="Pfam" id="PF00248">
    <property type="entry name" value="Aldo_ket_red"/>
    <property type="match status" value="1"/>
</dbReference>
<dbReference type="Proteomes" id="UP000255140">
    <property type="component" value="Unassembled WGS sequence"/>
</dbReference>
<evidence type="ECO:0000256" key="4">
    <source>
        <dbReference type="PIRSR" id="PIRSR000097-1"/>
    </source>
</evidence>
<feature type="binding site" evidence="5">
    <location>
        <position position="107"/>
    </location>
    <ligand>
        <name>substrate</name>
    </ligand>
</feature>
<dbReference type="PRINTS" id="PR00069">
    <property type="entry name" value="ALDKETRDTASE"/>
</dbReference>
<evidence type="ECO:0000313" key="12">
    <source>
        <dbReference type="EMBL" id="SUN28781.1"/>
    </source>
</evidence>
<dbReference type="InterPro" id="IPR018170">
    <property type="entry name" value="Aldo/ket_reductase_CS"/>
</dbReference>
<evidence type="ECO:0000256" key="3">
    <source>
        <dbReference type="ARBA" id="ARBA00023002"/>
    </source>
</evidence>
<reference evidence="13 14" key="1">
    <citation type="journal article" date="2015" name="PLoS ONE">
        <title>Genomic analysis reveals the molecular basis for capsule loss in the group B streptococcus population.</title>
        <authorList>
            <consortium name="DEVANI Consortium"/>
            <person name="Rosini R."/>
            <person name="Campisi E."/>
            <person name="De Chiara M."/>
            <person name="Tettelin H."/>
            <person name="Rinaudo D."/>
            <person name="Toniolo C."/>
            <person name="Metruccio M."/>
            <person name="Guidotti S."/>
            <person name="Sorensen U.B."/>
            <person name="Kilian M."/>
            <person name="Ramirez M."/>
            <person name="Janulczyk R."/>
            <person name="Donati C."/>
            <person name="Grandi G."/>
            <person name="Margarit I."/>
        </authorList>
    </citation>
    <scope>NUCLEOTIDE SEQUENCE [LARGE SCALE GENOMIC DNA]</scope>
    <source>
        <strain evidence="9 14">DK-B-USS-215</strain>
        <strain evidence="8 13">ES-PW-063</strain>
    </source>
</reference>
<feature type="active site" description="Proton donor" evidence="4">
    <location>
        <position position="49"/>
    </location>
</feature>
<evidence type="ECO:0000313" key="14">
    <source>
        <dbReference type="Proteomes" id="UP000035346"/>
    </source>
</evidence>
<dbReference type="InterPro" id="IPR023210">
    <property type="entry name" value="NADP_OxRdtase_dom"/>
</dbReference>
<evidence type="ECO:0000313" key="11">
    <source>
        <dbReference type="EMBL" id="SUN14404.1"/>
    </source>
</evidence>
<evidence type="ECO:0000313" key="10">
    <source>
        <dbReference type="EMBL" id="SQA18792.1"/>
    </source>
</evidence>
<feature type="domain" description="NADP-dependent oxidoreductase" evidence="7">
    <location>
        <begin position="14"/>
        <end position="265"/>
    </location>
</feature>
<dbReference type="EC" id="1.1.1.-" evidence="10"/>
<evidence type="ECO:0000259" key="7">
    <source>
        <dbReference type="Pfam" id="PF00248"/>
    </source>
</evidence>
<dbReference type="PANTHER" id="PTHR43827:SF3">
    <property type="entry name" value="NADP-DEPENDENT OXIDOREDUCTASE DOMAIN-CONTAINING PROTEIN"/>
    <property type="match status" value="1"/>
</dbReference>
<evidence type="ECO:0000256" key="5">
    <source>
        <dbReference type="PIRSR" id="PIRSR000097-2"/>
    </source>
</evidence>
<dbReference type="OMA" id="MVNQIFL"/>
<dbReference type="InterPro" id="IPR020471">
    <property type="entry name" value="AKR"/>
</dbReference>
<evidence type="ECO:0000313" key="9">
    <source>
        <dbReference type="EMBL" id="KLL36042.1"/>
    </source>
</evidence>
<reference evidence="15 16" key="2">
    <citation type="submission" date="2018-06" db="EMBL/GenBank/DDBJ databases">
        <authorList>
            <consortium name="Pathogen Informatics"/>
            <person name="Doyle S."/>
        </authorList>
    </citation>
    <scope>NUCLEOTIDE SEQUENCE [LARGE SCALE GENOMIC DNA]</scope>
    <source>
        <strain evidence="10 15">NCTC8181</strain>
        <strain evidence="11 16">NCTC8185</strain>
        <strain evidence="12 17">NCTC9828</strain>
    </source>
</reference>
<dbReference type="RefSeq" id="WP_000451355.1">
    <property type="nucleotide sequence ID" value="NZ_AP018935.1"/>
</dbReference>
<dbReference type="AlphaFoldDB" id="A0A076ZAJ8"/>
<keyword evidence="3 10" id="KW-0560">Oxidoreductase</keyword>
<evidence type="ECO:0000313" key="13">
    <source>
        <dbReference type="Proteomes" id="UP000035174"/>
    </source>
</evidence>
<dbReference type="FunFam" id="3.20.20.100:FF:000015">
    <property type="entry name" value="Oxidoreductase, aldo/keto reductase family"/>
    <property type="match status" value="1"/>
</dbReference>
<evidence type="ECO:0000313" key="8">
    <source>
        <dbReference type="EMBL" id="KLJ28876.1"/>
    </source>
</evidence>
<dbReference type="PANTHER" id="PTHR43827">
    <property type="entry name" value="2,5-DIKETO-D-GLUCONIC ACID REDUCTASE"/>
    <property type="match status" value="1"/>
</dbReference>
<dbReference type="EMBL" id="UAVB01000001">
    <property type="protein sequence ID" value="SQA18792.1"/>
    <property type="molecule type" value="Genomic_DNA"/>
</dbReference>
<dbReference type="InterPro" id="IPR036812">
    <property type="entry name" value="NAD(P)_OxRdtase_dom_sf"/>
</dbReference>
<dbReference type="EMBL" id="UHEW01000005">
    <property type="protein sequence ID" value="SUN28781.1"/>
    <property type="molecule type" value="Genomic_DNA"/>
</dbReference>
<comment type="caution">
    <text evidence="10">The sequence shown here is derived from an EMBL/GenBank/DDBJ whole genome shotgun (WGS) entry which is preliminary data.</text>
</comment>
<sequence length="280" mass="31196">METYTLSNTLNIPKIGFGTWQLTEGEEAYKAVTHALKVGYTHIDTAQIYGNEHSVGRAIRDSGLARESIFLTTKIWNDKHDYHLAKASIDESLQKLGVDYIDLLLIHWPNPKALRENDAWKAGNAGTWKAMEEAYKEGKVKAIGVSNFMKHHLEALFETAEIKPMVNQIILAPGCAQEDLVRFCKGNDILLEAYSPFGTGAIFENESIKAIAEKYGKSVAQVALRWSLDNGFLPLPKSATPKNIEANLDIFDFQLNEDDIATLIQLDSGIKPKDPDNVSF</sequence>
<dbReference type="EMBL" id="LBKL01000087">
    <property type="protein sequence ID" value="KLL36042.1"/>
    <property type="molecule type" value="Genomic_DNA"/>
</dbReference>
<organism evidence="10 15">
    <name type="scientific">Streptococcus agalactiae</name>
    <dbReference type="NCBI Taxonomy" id="1311"/>
    <lineage>
        <taxon>Bacteria</taxon>
        <taxon>Bacillati</taxon>
        <taxon>Bacillota</taxon>
        <taxon>Bacilli</taxon>
        <taxon>Lactobacillales</taxon>
        <taxon>Streptococcaceae</taxon>
        <taxon>Streptococcus</taxon>
    </lineage>
</organism>
<dbReference type="Proteomes" id="UP000035174">
    <property type="component" value="Unassembled WGS sequence"/>
</dbReference>
<evidence type="ECO:0000256" key="1">
    <source>
        <dbReference type="ARBA" id="ARBA00007905"/>
    </source>
</evidence>
<dbReference type="Gene3D" id="3.20.20.100">
    <property type="entry name" value="NADP-dependent oxidoreductase domain"/>
    <property type="match status" value="1"/>
</dbReference>
<dbReference type="SUPFAM" id="SSF51430">
    <property type="entry name" value="NAD(P)-linked oxidoreductase"/>
    <property type="match status" value="1"/>
</dbReference>